<feature type="compositionally biased region" description="Polar residues" evidence="6">
    <location>
        <begin position="178"/>
        <end position="189"/>
    </location>
</feature>
<dbReference type="PANTHER" id="PTHR42839">
    <property type="entry name" value="ISOCHORISMATE SYNTHASE ENTC"/>
    <property type="match status" value="1"/>
</dbReference>
<keyword evidence="4 8" id="KW-0413">Isomerase</keyword>
<dbReference type="GO" id="GO:0008909">
    <property type="term" value="F:isochorismate synthase activity"/>
    <property type="evidence" value="ECO:0007669"/>
    <property type="project" value="UniProtKB-EC"/>
</dbReference>
<name>A0A3N6LLG5_9EURY</name>
<gene>
    <name evidence="8" type="ORF">EA462_07340</name>
</gene>
<evidence type="ECO:0000256" key="3">
    <source>
        <dbReference type="ARBA" id="ARBA00012824"/>
    </source>
</evidence>
<organism evidence="8 9">
    <name type="scientific">Natrarchaeobius halalkaliphilus</name>
    <dbReference type="NCBI Taxonomy" id="1679091"/>
    <lineage>
        <taxon>Archaea</taxon>
        <taxon>Methanobacteriati</taxon>
        <taxon>Methanobacteriota</taxon>
        <taxon>Stenosarchaea group</taxon>
        <taxon>Halobacteria</taxon>
        <taxon>Halobacteriales</taxon>
        <taxon>Natrialbaceae</taxon>
        <taxon>Natrarchaeobius</taxon>
    </lineage>
</organism>
<accession>A0A3N6LLG5</accession>
<dbReference type="Pfam" id="PF00425">
    <property type="entry name" value="Chorismate_bind"/>
    <property type="match status" value="1"/>
</dbReference>
<evidence type="ECO:0000256" key="6">
    <source>
        <dbReference type="SAM" id="MobiDB-lite"/>
    </source>
</evidence>
<dbReference type="EC" id="5.4.4.2" evidence="3"/>
<protein>
    <recommendedName>
        <fullName evidence="3">isochorismate synthase</fullName>
        <ecNumber evidence="3">5.4.4.2</ecNumber>
    </recommendedName>
    <alternativeName>
        <fullName evidence="5">Isochorismate mutase</fullName>
    </alternativeName>
</protein>
<comment type="catalytic activity">
    <reaction evidence="1">
        <text>chorismate = isochorismate</text>
        <dbReference type="Rhea" id="RHEA:18985"/>
        <dbReference type="ChEBI" id="CHEBI:29748"/>
        <dbReference type="ChEBI" id="CHEBI:29780"/>
        <dbReference type="EC" id="5.4.4.2"/>
    </reaction>
</comment>
<comment type="similarity">
    <text evidence="2">Belongs to the isochorismate synthase family.</text>
</comment>
<evidence type="ECO:0000256" key="4">
    <source>
        <dbReference type="ARBA" id="ARBA00023235"/>
    </source>
</evidence>
<dbReference type="UniPathway" id="UPA00035">
    <property type="reaction ID" value="UER00040"/>
</dbReference>
<evidence type="ECO:0000313" key="8">
    <source>
        <dbReference type="EMBL" id="RQG89823.1"/>
    </source>
</evidence>
<dbReference type="GO" id="GO:0000162">
    <property type="term" value="P:L-tryptophan biosynthetic process"/>
    <property type="evidence" value="ECO:0007669"/>
    <property type="project" value="UniProtKB-UniPathway"/>
</dbReference>
<reference evidence="8 9" key="1">
    <citation type="submission" date="2018-10" db="EMBL/GenBank/DDBJ databases">
        <title>Natrarchaeobius chitinivorans gen. nov., sp. nov., and Natrarchaeobius haloalkaliphilus sp. nov., alkaliphilic, chitin-utilizing haloarchaea from hypersaline alkaline lakes.</title>
        <authorList>
            <person name="Sorokin D.Y."/>
            <person name="Elcheninov A.G."/>
            <person name="Kostrikina N.A."/>
            <person name="Bale N.J."/>
            <person name="Sinninghe Damste J.S."/>
            <person name="Khijniak T.V."/>
            <person name="Kublanov I.V."/>
            <person name="Toshchakov S.V."/>
        </authorList>
    </citation>
    <scope>NUCLEOTIDE SEQUENCE [LARGE SCALE GENOMIC DNA]</scope>
    <source>
        <strain evidence="8 9">AArcht-Sl</strain>
    </source>
</reference>
<evidence type="ECO:0000256" key="2">
    <source>
        <dbReference type="ARBA" id="ARBA00005297"/>
    </source>
</evidence>
<dbReference type="EMBL" id="REFY01000003">
    <property type="protein sequence ID" value="RQG89823.1"/>
    <property type="molecule type" value="Genomic_DNA"/>
</dbReference>
<feature type="domain" description="Chorismate-utilising enzyme C-terminal" evidence="7">
    <location>
        <begin position="188"/>
        <end position="441"/>
    </location>
</feature>
<evidence type="ECO:0000256" key="5">
    <source>
        <dbReference type="ARBA" id="ARBA00041564"/>
    </source>
</evidence>
<dbReference type="OrthoDB" id="195185at2157"/>
<evidence type="ECO:0000256" key="1">
    <source>
        <dbReference type="ARBA" id="ARBA00000799"/>
    </source>
</evidence>
<feature type="region of interest" description="Disordered" evidence="6">
    <location>
        <begin position="167"/>
        <end position="189"/>
    </location>
</feature>
<dbReference type="AlphaFoldDB" id="A0A3N6LLG5"/>
<evidence type="ECO:0000313" key="9">
    <source>
        <dbReference type="Proteomes" id="UP000273828"/>
    </source>
</evidence>
<dbReference type="SUPFAM" id="SSF56322">
    <property type="entry name" value="ADC synthase"/>
    <property type="match status" value="1"/>
</dbReference>
<comment type="caution">
    <text evidence="8">The sequence shown here is derived from an EMBL/GenBank/DDBJ whole genome shotgun (WGS) entry which is preliminary data.</text>
</comment>
<dbReference type="InterPro" id="IPR004561">
    <property type="entry name" value="IsoChor_synthase"/>
</dbReference>
<sequence>MERTSGGRGLAAESASVEHEEPIDLVSCSRDVTDVSFGAIVDTDDEPRILWTAPNGLEIAGRGVAARFTAAGPNRFERIRTSADRVFDALEHDGPPVARPRAFGGFSFHDGHAPNPPWTGFDAASFVVPRAFVTRDDTGGIWVTAVGNGPDDAYDRLDHWHERLTSGPAMRASGSGPGVTSTRRSTSPEEWNEQIESALGRIEDGRLTKVVLAQALSIDLESSVDVPTMLERLRRQYPNCYRFLVSHETGGTFFGAPPEQLVSKRDDRVETEALAGSVARGETPESDDELATRMLADEKLEREHELVVEAIRDQLEALACELAIGDRRVRKLNTIQHLRTPLSATLAGDHHVLELVEALHPTPAVGGVPPTNAWETIRQTEAFDRGWYAAPIGWFDADGNGEFAVALRSALAVDDTVTLFAGNGIVADSDPAEEWTEVQLKFRPILDELKTR</sequence>
<dbReference type="InterPro" id="IPR005801">
    <property type="entry name" value="ADC_synthase"/>
</dbReference>
<dbReference type="Gene3D" id="3.60.120.10">
    <property type="entry name" value="Anthranilate synthase"/>
    <property type="match status" value="1"/>
</dbReference>
<dbReference type="PANTHER" id="PTHR42839:SF2">
    <property type="entry name" value="ISOCHORISMATE SYNTHASE ENTC"/>
    <property type="match status" value="1"/>
</dbReference>
<proteinExistence type="inferred from homology"/>
<dbReference type="InterPro" id="IPR015890">
    <property type="entry name" value="Chorismate_C"/>
</dbReference>
<dbReference type="NCBIfam" id="TIGR00543">
    <property type="entry name" value="isochor_syn"/>
    <property type="match status" value="1"/>
</dbReference>
<keyword evidence="9" id="KW-1185">Reference proteome</keyword>
<dbReference type="Proteomes" id="UP000273828">
    <property type="component" value="Unassembled WGS sequence"/>
</dbReference>
<dbReference type="RefSeq" id="WP_124177906.1">
    <property type="nucleotide sequence ID" value="NZ_REFY01000003.1"/>
</dbReference>
<evidence type="ECO:0000259" key="7">
    <source>
        <dbReference type="Pfam" id="PF00425"/>
    </source>
</evidence>